<feature type="compositionally biased region" description="Polar residues" evidence="1">
    <location>
        <begin position="87"/>
        <end position="108"/>
    </location>
</feature>
<evidence type="ECO:0000313" key="2">
    <source>
        <dbReference type="EMBL" id="MBA0762385.1"/>
    </source>
</evidence>
<proteinExistence type="predicted"/>
<feature type="non-terminal residue" evidence="2">
    <location>
        <position position="108"/>
    </location>
</feature>
<evidence type="ECO:0000256" key="1">
    <source>
        <dbReference type="SAM" id="MobiDB-lite"/>
    </source>
</evidence>
<accession>A0A7J9DPQ2</accession>
<gene>
    <name evidence="2" type="ORF">Gotri_012016</name>
</gene>
<sequence length="108" mass="11947">MRPVRSIVEPSPLGKVDCVSDFEGKEAMQKQSKRVNVTSKVHCKHSNSDLNSDLLAWQGRKSLLKVLKHGDRGTVGSTKLRCENPEDSNGNKSKLGQVRAETSCQRNV</sequence>
<dbReference type="Proteomes" id="UP000593568">
    <property type="component" value="Unassembled WGS sequence"/>
</dbReference>
<protein>
    <submittedName>
        <fullName evidence="2">Uncharacterized protein</fullName>
    </submittedName>
</protein>
<comment type="caution">
    <text evidence="2">The sequence shown here is derived from an EMBL/GenBank/DDBJ whole genome shotgun (WGS) entry which is preliminary data.</text>
</comment>
<keyword evidence="3" id="KW-1185">Reference proteome</keyword>
<evidence type="ECO:0000313" key="3">
    <source>
        <dbReference type="Proteomes" id="UP000593568"/>
    </source>
</evidence>
<dbReference type="EMBL" id="JABEZW010000004">
    <property type="protein sequence ID" value="MBA0762385.1"/>
    <property type="molecule type" value="Genomic_DNA"/>
</dbReference>
<reference evidence="2 3" key="1">
    <citation type="journal article" date="2019" name="Genome Biol. Evol.">
        <title>Insights into the evolution of the New World diploid cottons (Gossypium, subgenus Houzingenia) based on genome sequencing.</title>
        <authorList>
            <person name="Grover C.E."/>
            <person name="Arick M.A. 2nd"/>
            <person name="Thrash A."/>
            <person name="Conover J.L."/>
            <person name="Sanders W.S."/>
            <person name="Peterson D.G."/>
            <person name="Frelichowski J.E."/>
            <person name="Scheffler J.A."/>
            <person name="Scheffler B.E."/>
            <person name="Wendel J.F."/>
        </authorList>
    </citation>
    <scope>NUCLEOTIDE SEQUENCE [LARGE SCALE GENOMIC DNA]</scope>
    <source>
        <strain evidence="2">8</strain>
        <tissue evidence="2">Leaf</tissue>
    </source>
</reference>
<name>A0A7J9DPQ2_9ROSI</name>
<organism evidence="2 3">
    <name type="scientific">Gossypium trilobum</name>
    <dbReference type="NCBI Taxonomy" id="34281"/>
    <lineage>
        <taxon>Eukaryota</taxon>
        <taxon>Viridiplantae</taxon>
        <taxon>Streptophyta</taxon>
        <taxon>Embryophyta</taxon>
        <taxon>Tracheophyta</taxon>
        <taxon>Spermatophyta</taxon>
        <taxon>Magnoliopsida</taxon>
        <taxon>eudicotyledons</taxon>
        <taxon>Gunneridae</taxon>
        <taxon>Pentapetalae</taxon>
        <taxon>rosids</taxon>
        <taxon>malvids</taxon>
        <taxon>Malvales</taxon>
        <taxon>Malvaceae</taxon>
        <taxon>Malvoideae</taxon>
        <taxon>Gossypium</taxon>
    </lineage>
</organism>
<feature type="region of interest" description="Disordered" evidence="1">
    <location>
        <begin position="74"/>
        <end position="108"/>
    </location>
</feature>
<dbReference type="AlphaFoldDB" id="A0A7J9DPQ2"/>